<organism evidence="1 2">
    <name type="scientific">Shinella oryzae</name>
    <dbReference type="NCBI Taxonomy" id="2871820"/>
    <lineage>
        <taxon>Bacteria</taxon>
        <taxon>Pseudomonadati</taxon>
        <taxon>Pseudomonadota</taxon>
        <taxon>Alphaproteobacteria</taxon>
        <taxon>Hyphomicrobiales</taxon>
        <taxon>Rhizobiaceae</taxon>
        <taxon>Shinella</taxon>
    </lineage>
</organism>
<dbReference type="Proteomes" id="UP001225788">
    <property type="component" value="Chromosome"/>
</dbReference>
<dbReference type="InterPro" id="IPR021352">
    <property type="entry name" value="DUF2971"/>
</dbReference>
<evidence type="ECO:0000313" key="2">
    <source>
        <dbReference type="Proteomes" id="UP001225788"/>
    </source>
</evidence>
<evidence type="ECO:0000313" key="1">
    <source>
        <dbReference type="EMBL" id="WLS03126.1"/>
    </source>
</evidence>
<reference evidence="1 2" key="1">
    <citation type="submission" date="2023-08" db="EMBL/GenBank/DDBJ databases">
        <title>Pathogen: clinical or host-associated sample.</title>
        <authorList>
            <person name="Hergert J."/>
            <person name="Casey R."/>
            <person name="Wagner J."/>
            <person name="Young E.L."/>
            <person name="Oakeson K.F."/>
        </authorList>
    </citation>
    <scope>NUCLEOTIDE SEQUENCE [LARGE SCALE GENOMIC DNA]</scope>
    <source>
        <strain evidence="1 2">UPHL-collab-2</strain>
    </source>
</reference>
<proteinExistence type="predicted"/>
<dbReference type="EMBL" id="CP132314">
    <property type="protein sequence ID" value="WLS03126.1"/>
    <property type="molecule type" value="Genomic_DNA"/>
</dbReference>
<sequence length="275" mass="31421">MTLYHYCSAAAFYGILHNREIWLSSLNASNDTHEGIWLSRLLGDVGDWADLSSHVWREVANRLEEFHFRTDCVGFCLSSQRDLLSQWRGYASNGAGFCIGFNEEIFLELAKLKPFDGARLETVQYDVNKQLRYVERQLKVCFPAGRHHKLNPLTYRLDGGARAAKLMEVGSLDAEGIALAFWRSMYIMKNPAFSEEQEFRFLLEIDRPDPASEYMVKGDTLVPYRVAKFPATLKTPIIDVILGPRNMTPTEVVQGFLEKAMYEGVNVWRSGASYR</sequence>
<dbReference type="Pfam" id="PF11185">
    <property type="entry name" value="DUF2971"/>
    <property type="match status" value="1"/>
</dbReference>
<protein>
    <submittedName>
        <fullName evidence="1">DUF2971 domain-containing protein</fullName>
    </submittedName>
</protein>
<accession>A0ABY9K8V9</accession>
<name>A0ABY9K8V9_9HYPH</name>
<gene>
    <name evidence="1" type="ORF">Q9315_00320</name>
</gene>
<keyword evidence="2" id="KW-1185">Reference proteome</keyword>
<dbReference type="RefSeq" id="WP_306158644.1">
    <property type="nucleotide sequence ID" value="NZ_CP132314.1"/>
</dbReference>